<dbReference type="AlphaFoldDB" id="A0A2W2D8T3"/>
<dbReference type="Gene3D" id="2.115.10.20">
    <property type="entry name" value="Glycosyl hydrolase domain, family 43"/>
    <property type="match status" value="1"/>
</dbReference>
<dbReference type="SUPFAM" id="SSF75005">
    <property type="entry name" value="Arabinanase/levansucrase/invertase"/>
    <property type="match status" value="1"/>
</dbReference>
<proteinExistence type="predicted"/>
<dbReference type="Proteomes" id="UP000249304">
    <property type="component" value="Unassembled WGS sequence"/>
</dbReference>
<accession>A0A2W2D8T3</accession>
<dbReference type="RefSeq" id="WP_111184002.1">
    <property type="nucleotide sequence ID" value="NZ_POUD01000267.1"/>
</dbReference>
<evidence type="ECO:0008006" key="3">
    <source>
        <dbReference type="Google" id="ProtNLM"/>
    </source>
</evidence>
<evidence type="ECO:0000313" key="1">
    <source>
        <dbReference type="EMBL" id="PZG08442.1"/>
    </source>
</evidence>
<dbReference type="OrthoDB" id="251398at2"/>
<keyword evidence="2" id="KW-1185">Reference proteome</keyword>
<dbReference type="EMBL" id="POUD01000267">
    <property type="protein sequence ID" value="PZG08442.1"/>
    <property type="molecule type" value="Genomic_DNA"/>
</dbReference>
<sequence length="319" mass="35096">MNRPYLPPIDASAATVVFGPEKEEPGYWAGAPGVLHDGERFWLTYRHRRPRGAGHERGWRCVVAVSDDGVRFTDVWSVHKDELRTPSMERFRLTRTPGGYRLYLSYVDPADNRWRIDALDAGHPSRFDVAGARPVLTAATTGTEGVKDPYVVQDGPVTYLFASYAEARAGLPADAHATADVYAVGATTHPTGLAVSVDGGASFRWHGEVLPVGSGWDRYQARLNSVVPAAGGYLGFYDGSASHEENYEERCGLAVSADLFTWRRLTESTPWSLSPYGTGSLRYLDALVVDGQWWLYYELTRADGSHDLRLTRVSPAGSP</sequence>
<name>A0A2W2D8T3_9ACTN</name>
<protein>
    <recommendedName>
        <fullName evidence="3">Glycosyl hydrolase family 32</fullName>
    </recommendedName>
</protein>
<dbReference type="InterPro" id="IPR023296">
    <property type="entry name" value="Glyco_hydro_beta-prop_sf"/>
</dbReference>
<reference evidence="1 2" key="1">
    <citation type="submission" date="2018-01" db="EMBL/GenBank/DDBJ databases">
        <title>Draft genome sequence of Nonomuraea sp. KC333.</title>
        <authorList>
            <person name="Sahin N."/>
            <person name="Saygin H."/>
            <person name="Ay H."/>
        </authorList>
    </citation>
    <scope>NUCLEOTIDE SEQUENCE [LARGE SCALE GENOMIC DNA]</scope>
    <source>
        <strain evidence="1 2">KC333</strain>
    </source>
</reference>
<evidence type="ECO:0000313" key="2">
    <source>
        <dbReference type="Proteomes" id="UP000249304"/>
    </source>
</evidence>
<organism evidence="1 2">
    <name type="scientific">Nonomuraea aridisoli</name>
    <dbReference type="NCBI Taxonomy" id="2070368"/>
    <lineage>
        <taxon>Bacteria</taxon>
        <taxon>Bacillati</taxon>
        <taxon>Actinomycetota</taxon>
        <taxon>Actinomycetes</taxon>
        <taxon>Streptosporangiales</taxon>
        <taxon>Streptosporangiaceae</taxon>
        <taxon>Nonomuraea</taxon>
    </lineage>
</organism>
<gene>
    <name evidence="1" type="ORF">C1J01_39060</name>
</gene>
<comment type="caution">
    <text evidence="1">The sequence shown here is derived from an EMBL/GenBank/DDBJ whole genome shotgun (WGS) entry which is preliminary data.</text>
</comment>